<dbReference type="SUPFAM" id="SSF53098">
    <property type="entry name" value="Ribonuclease H-like"/>
    <property type="match status" value="1"/>
</dbReference>
<dbReference type="PROSITE" id="PS50994">
    <property type="entry name" value="INTEGRASE"/>
    <property type="match status" value="1"/>
</dbReference>
<dbReference type="Pfam" id="PF00665">
    <property type="entry name" value="rve"/>
    <property type="match status" value="1"/>
</dbReference>
<name>A0ABY9HAF9_9MOLU</name>
<evidence type="ECO:0000313" key="4">
    <source>
        <dbReference type="Proteomes" id="UP001237011"/>
    </source>
</evidence>
<sequence>MPRKQFTKEQKLKYINISLNQGIEYAMIQFVEDFWECRYKETYIARTKKKNVNPFHRAKCNIKKWIKIYNTDMNNLESKTGKSPKKGKGSGRPKRTSINDLNEHDRDLYQEIMEEILNDHGISPKIIIEKIKQKKEQNKSFENQKAAAEVLKINRTSIYTSYKKEEKIGSKNQHINENIIEWINNEITLSKGILGRDKLFHKYINEIDSNISSYVFRINYEFIGHKSTAYKRNKKDKPPREEKSRSVWTPDLVNGNFESSYFGEVWHADIKYVKVNGKWQYLHVITETYSQAILVWELSEERTAESTIKLVKRCIEKFGIIPKIFHTDHGIEYANYMFSDFLKNLGILQSMSPKGNSLRNRPSEYLFAIFQRELFDFYETSNMNYEIVYNLVTLFVNWYNTKRPQRNLEYKTPYAISKHMMLCV</sequence>
<evidence type="ECO:0000256" key="1">
    <source>
        <dbReference type="SAM" id="MobiDB-lite"/>
    </source>
</evidence>
<keyword evidence="4" id="KW-1185">Reference proteome</keyword>
<dbReference type="PANTHER" id="PTHR46889">
    <property type="entry name" value="TRANSPOSASE INSF FOR INSERTION SEQUENCE IS3B-RELATED"/>
    <property type="match status" value="1"/>
</dbReference>
<evidence type="ECO:0000259" key="2">
    <source>
        <dbReference type="PROSITE" id="PS50994"/>
    </source>
</evidence>
<dbReference type="InterPro" id="IPR012337">
    <property type="entry name" value="RNaseH-like_sf"/>
</dbReference>
<dbReference type="PANTHER" id="PTHR46889:SF5">
    <property type="entry name" value="INTEGRASE PROTEIN"/>
    <property type="match status" value="1"/>
</dbReference>
<feature type="compositionally biased region" description="Basic residues" evidence="1">
    <location>
        <begin position="82"/>
        <end position="95"/>
    </location>
</feature>
<proteinExistence type="predicted"/>
<feature type="domain" description="Integrase catalytic" evidence="2">
    <location>
        <begin position="246"/>
        <end position="421"/>
    </location>
</feature>
<dbReference type="Proteomes" id="UP001237011">
    <property type="component" value="Chromosome"/>
</dbReference>
<reference evidence="3" key="1">
    <citation type="submission" date="2023-08" db="EMBL/GenBank/DDBJ databases">
        <title>Complete genome sequence of Mycoplasma seminis 2200.</title>
        <authorList>
            <person name="Spergser J."/>
        </authorList>
    </citation>
    <scope>NUCLEOTIDE SEQUENCE [LARGE SCALE GENOMIC DNA]</scope>
    <source>
        <strain evidence="3">2200</strain>
    </source>
</reference>
<evidence type="ECO:0000313" key="3">
    <source>
        <dbReference type="EMBL" id="WLP85582.1"/>
    </source>
</evidence>
<gene>
    <name evidence="3" type="ORF">Q8852_00185</name>
</gene>
<dbReference type="Gene3D" id="3.30.420.10">
    <property type="entry name" value="Ribonuclease H-like superfamily/Ribonuclease H"/>
    <property type="match status" value="1"/>
</dbReference>
<organism evidence="3 4">
    <name type="scientific">Mycoplasma seminis</name>
    <dbReference type="NCBI Taxonomy" id="512749"/>
    <lineage>
        <taxon>Bacteria</taxon>
        <taxon>Bacillati</taxon>
        <taxon>Mycoplasmatota</taxon>
        <taxon>Mollicutes</taxon>
        <taxon>Mycoplasmataceae</taxon>
        <taxon>Mycoplasma</taxon>
    </lineage>
</organism>
<accession>A0ABY9HAF9</accession>
<feature type="region of interest" description="Disordered" evidence="1">
    <location>
        <begin position="76"/>
        <end position="101"/>
    </location>
</feature>
<dbReference type="EMBL" id="CP132191">
    <property type="protein sequence ID" value="WLP85582.1"/>
    <property type="molecule type" value="Genomic_DNA"/>
</dbReference>
<dbReference type="InterPro" id="IPR036397">
    <property type="entry name" value="RNaseH_sf"/>
</dbReference>
<dbReference type="InterPro" id="IPR050900">
    <property type="entry name" value="Transposase_IS3/IS150/IS904"/>
</dbReference>
<dbReference type="RefSeq" id="WP_305938012.1">
    <property type="nucleotide sequence ID" value="NZ_CP132191.1"/>
</dbReference>
<dbReference type="InterPro" id="IPR001584">
    <property type="entry name" value="Integrase_cat-core"/>
</dbReference>
<protein>
    <submittedName>
        <fullName evidence="3">DDE-type integrase/transposase/recombinase</fullName>
    </submittedName>
</protein>